<evidence type="ECO:0000256" key="1">
    <source>
        <dbReference type="SAM" id="MobiDB-lite"/>
    </source>
</evidence>
<organism evidence="2 3">
    <name type="scientific">Anisodus tanguticus</name>
    <dbReference type="NCBI Taxonomy" id="243964"/>
    <lineage>
        <taxon>Eukaryota</taxon>
        <taxon>Viridiplantae</taxon>
        <taxon>Streptophyta</taxon>
        <taxon>Embryophyta</taxon>
        <taxon>Tracheophyta</taxon>
        <taxon>Spermatophyta</taxon>
        <taxon>Magnoliopsida</taxon>
        <taxon>eudicotyledons</taxon>
        <taxon>Gunneridae</taxon>
        <taxon>Pentapetalae</taxon>
        <taxon>asterids</taxon>
        <taxon>lamiids</taxon>
        <taxon>Solanales</taxon>
        <taxon>Solanaceae</taxon>
        <taxon>Solanoideae</taxon>
        <taxon>Hyoscyameae</taxon>
        <taxon>Anisodus</taxon>
    </lineage>
</organism>
<gene>
    <name evidence="2" type="ORF">RND71_016717</name>
</gene>
<feature type="compositionally biased region" description="Low complexity" evidence="1">
    <location>
        <begin position="254"/>
        <end position="281"/>
    </location>
</feature>
<evidence type="ECO:0000313" key="2">
    <source>
        <dbReference type="EMBL" id="KAK4365359.1"/>
    </source>
</evidence>
<accession>A0AAE1S908</accession>
<dbReference type="AlphaFoldDB" id="A0AAE1S908"/>
<dbReference type="EMBL" id="JAVYJV010000008">
    <property type="protein sequence ID" value="KAK4365359.1"/>
    <property type="molecule type" value="Genomic_DNA"/>
</dbReference>
<comment type="caution">
    <text evidence="2">The sequence shown here is derived from an EMBL/GenBank/DDBJ whole genome shotgun (WGS) entry which is preliminary data.</text>
</comment>
<feature type="region of interest" description="Disordered" evidence="1">
    <location>
        <begin position="66"/>
        <end position="100"/>
    </location>
</feature>
<dbReference type="PANTHER" id="PTHR34193">
    <property type="entry name" value="OS11G0199801 PROTEIN"/>
    <property type="match status" value="1"/>
</dbReference>
<protein>
    <submittedName>
        <fullName evidence="2">Uncharacterized protein</fullName>
    </submittedName>
</protein>
<feature type="region of interest" description="Disordered" evidence="1">
    <location>
        <begin position="254"/>
        <end position="285"/>
    </location>
</feature>
<dbReference type="PANTHER" id="PTHR34193:SF17">
    <property type="match status" value="1"/>
</dbReference>
<feature type="region of interest" description="Disordered" evidence="1">
    <location>
        <begin position="170"/>
        <end position="191"/>
    </location>
</feature>
<feature type="region of interest" description="Disordered" evidence="1">
    <location>
        <begin position="1"/>
        <end position="37"/>
    </location>
</feature>
<evidence type="ECO:0000313" key="3">
    <source>
        <dbReference type="Proteomes" id="UP001291623"/>
    </source>
</evidence>
<feature type="region of interest" description="Disordered" evidence="1">
    <location>
        <begin position="212"/>
        <end position="239"/>
    </location>
</feature>
<keyword evidence="3" id="KW-1185">Reference proteome</keyword>
<proteinExistence type="predicted"/>
<reference evidence="2" key="1">
    <citation type="submission" date="2023-12" db="EMBL/GenBank/DDBJ databases">
        <title>Genome assembly of Anisodus tanguticus.</title>
        <authorList>
            <person name="Wang Y.-J."/>
        </authorList>
    </citation>
    <scope>NUCLEOTIDE SEQUENCE</scope>
    <source>
        <strain evidence="2">KB-2021</strain>
        <tissue evidence="2">Leaf</tissue>
    </source>
</reference>
<dbReference type="Proteomes" id="UP001291623">
    <property type="component" value="Unassembled WGS sequence"/>
</dbReference>
<name>A0AAE1S908_9SOLA</name>
<sequence>MSKHIESTQHPTPGYKKRKKNQKPSDHIPILDPVTTSNYTYQLTKNRPKNDVESVQFRVQEMSHHVDYSDESGVSSPPLWKNRPPRSPDHPLQKSTNYRSISPNSRTLAIAKGQWELMEMVKNMPESCYELSLKDLVEKNEECLINKEEENITSTTTDQEQQVVQQRVKSIKRQESSRKNDHQKKGKMIRSESFEDRRLFLKMFFPISLESKKKQQMKNSPKTTTKVSPKPVESSDKSSKSVEKEWWKRRFSCSSESDSSKTGSSNSESTGRSGSNDSNNTDSRRNTNRYLQILNFSAQKVLDIVTFENLEETHRSNSKIVSA</sequence>